<evidence type="ECO:0000313" key="4">
    <source>
        <dbReference type="EMBL" id="TDQ43261.1"/>
    </source>
</evidence>
<dbReference type="RefSeq" id="WP_211338617.1">
    <property type="nucleotide sequence ID" value="NZ_SNYL01000007.1"/>
</dbReference>
<dbReference type="CDD" id="cd07067">
    <property type="entry name" value="HP_PGM_like"/>
    <property type="match status" value="1"/>
</dbReference>
<dbReference type="AlphaFoldDB" id="A0A4R6U9V1"/>
<name>A0A4R6U9V1_9BURK</name>
<evidence type="ECO:0000256" key="3">
    <source>
        <dbReference type="PIRSR" id="PIRSR613078-2"/>
    </source>
</evidence>
<accession>A0A4R6U9V1</accession>
<dbReference type="GO" id="GO:0004331">
    <property type="term" value="F:fructose-2,6-bisphosphate 2-phosphatase activity"/>
    <property type="evidence" value="ECO:0007669"/>
    <property type="project" value="TreeGrafter"/>
</dbReference>
<evidence type="ECO:0000256" key="2">
    <source>
        <dbReference type="PIRSR" id="PIRSR613078-1"/>
    </source>
</evidence>
<dbReference type="GO" id="GO:0005829">
    <property type="term" value="C:cytosol"/>
    <property type="evidence" value="ECO:0007669"/>
    <property type="project" value="TreeGrafter"/>
</dbReference>
<protein>
    <submittedName>
        <fullName evidence="4">Phosphoglycerate mutase</fullName>
    </submittedName>
</protein>
<feature type="active site" description="Tele-phosphohistidine intermediate" evidence="2">
    <location>
        <position position="11"/>
    </location>
</feature>
<dbReference type="Gene3D" id="3.40.50.1240">
    <property type="entry name" value="Phosphoglycerate mutase-like"/>
    <property type="match status" value="1"/>
</dbReference>
<dbReference type="Proteomes" id="UP000295510">
    <property type="component" value="Unassembled WGS sequence"/>
</dbReference>
<dbReference type="GO" id="GO:0045820">
    <property type="term" value="P:negative regulation of glycolytic process"/>
    <property type="evidence" value="ECO:0007669"/>
    <property type="project" value="TreeGrafter"/>
</dbReference>
<proteinExistence type="predicted"/>
<feature type="active site" description="Proton donor/acceptor" evidence="2">
    <location>
        <position position="84"/>
    </location>
</feature>
<dbReference type="Pfam" id="PF00300">
    <property type="entry name" value="His_Phos_1"/>
    <property type="match status" value="1"/>
</dbReference>
<dbReference type="SUPFAM" id="SSF53254">
    <property type="entry name" value="Phosphoglycerate mutase-like"/>
    <property type="match status" value="1"/>
</dbReference>
<reference evidence="4 5" key="1">
    <citation type="submission" date="2019-03" db="EMBL/GenBank/DDBJ databases">
        <title>Genomic Encyclopedia of Type Strains, Phase IV (KMG-IV): sequencing the most valuable type-strain genomes for metagenomic binning, comparative biology and taxonomic classification.</title>
        <authorList>
            <person name="Goeker M."/>
        </authorList>
    </citation>
    <scope>NUCLEOTIDE SEQUENCE [LARGE SCALE GENOMIC DNA]</scope>
    <source>
        <strain evidence="4 5">DSM 19605</strain>
    </source>
</reference>
<dbReference type="PANTHER" id="PTHR46517:SF1">
    <property type="entry name" value="FRUCTOSE-2,6-BISPHOSPHATASE TIGAR"/>
    <property type="match status" value="1"/>
</dbReference>
<keyword evidence="5" id="KW-1185">Reference proteome</keyword>
<feature type="binding site" evidence="3">
    <location>
        <position position="60"/>
    </location>
    <ligand>
        <name>substrate</name>
    </ligand>
</feature>
<dbReference type="InterPro" id="IPR051695">
    <property type="entry name" value="Phosphoglycerate_Mutase"/>
</dbReference>
<feature type="binding site" evidence="3">
    <location>
        <begin position="10"/>
        <end position="17"/>
    </location>
    <ligand>
        <name>substrate</name>
    </ligand>
</feature>
<dbReference type="InterPro" id="IPR013078">
    <property type="entry name" value="His_Pase_superF_clade-1"/>
</dbReference>
<dbReference type="PANTHER" id="PTHR46517">
    <property type="entry name" value="FRUCTOSE-2,6-BISPHOSPHATASE TIGAR"/>
    <property type="match status" value="1"/>
</dbReference>
<feature type="binding site" evidence="3">
    <location>
        <begin position="111"/>
        <end position="112"/>
    </location>
    <ligand>
        <name>substrate</name>
    </ligand>
</feature>
<gene>
    <name evidence="4" type="ORF">DFR43_10729</name>
</gene>
<dbReference type="InterPro" id="IPR029033">
    <property type="entry name" value="His_PPase_superfam"/>
</dbReference>
<dbReference type="EMBL" id="SNYL01000007">
    <property type="protein sequence ID" value="TDQ43261.1"/>
    <property type="molecule type" value="Genomic_DNA"/>
</dbReference>
<evidence type="ECO:0000256" key="1">
    <source>
        <dbReference type="ARBA" id="ARBA00022801"/>
    </source>
</evidence>
<keyword evidence="1" id="KW-0378">Hydrolase</keyword>
<comment type="caution">
    <text evidence="4">The sequence shown here is derived from an EMBL/GenBank/DDBJ whole genome shotgun (WGS) entry which is preliminary data.</text>
</comment>
<organism evidence="4 5">
    <name type="scientific">Tepidicella xavieri</name>
    <dbReference type="NCBI Taxonomy" id="360241"/>
    <lineage>
        <taxon>Bacteria</taxon>
        <taxon>Pseudomonadati</taxon>
        <taxon>Pseudomonadota</taxon>
        <taxon>Betaproteobacteria</taxon>
        <taxon>Burkholderiales</taxon>
        <taxon>Tepidicella</taxon>
    </lineage>
</organism>
<dbReference type="SMART" id="SM00855">
    <property type="entry name" value="PGAM"/>
    <property type="match status" value="1"/>
</dbReference>
<dbReference type="GO" id="GO:0043456">
    <property type="term" value="P:regulation of pentose-phosphate shunt"/>
    <property type="evidence" value="ECO:0007669"/>
    <property type="project" value="TreeGrafter"/>
</dbReference>
<evidence type="ECO:0000313" key="5">
    <source>
        <dbReference type="Proteomes" id="UP000295510"/>
    </source>
</evidence>
<sequence>MHCTRIVAIRHGETAWNRDTRIQGQIDIPLNNTGHWQARRTAEALRGEDVTAIYASDLSRAHQTASAIGQALGQPVQIHAGLRERCFGIFQGRTWAELEASHPDVALAWRRRVPDFAPEGGESLLTLRERVEQTFAELAARHLGEQIVVVAHGGVLDILYRAATRMDLQAPRTWALANASINRVLWSPEGPSLVGWGDVSHLQAPESAQSLDERLA</sequence>